<proteinExistence type="inferred from homology"/>
<feature type="transmembrane region" description="Helical" evidence="8">
    <location>
        <begin position="305"/>
        <end position="324"/>
    </location>
</feature>
<protein>
    <submittedName>
        <fullName evidence="9">Iron ABC transporter permease</fullName>
    </submittedName>
</protein>
<reference evidence="9" key="2">
    <citation type="submission" date="2021-04" db="EMBL/GenBank/DDBJ databases">
        <authorList>
            <person name="Gilroy R."/>
        </authorList>
    </citation>
    <scope>NUCLEOTIDE SEQUENCE</scope>
    <source>
        <strain evidence="9">ChiBcec16-3735</strain>
    </source>
</reference>
<dbReference type="InterPro" id="IPR037294">
    <property type="entry name" value="ABC_BtuC-like"/>
</dbReference>
<evidence type="ECO:0000256" key="2">
    <source>
        <dbReference type="ARBA" id="ARBA00007935"/>
    </source>
</evidence>
<evidence type="ECO:0000256" key="3">
    <source>
        <dbReference type="ARBA" id="ARBA00022448"/>
    </source>
</evidence>
<dbReference type="AlphaFoldDB" id="A0A9D2FGZ8"/>
<evidence type="ECO:0000256" key="6">
    <source>
        <dbReference type="ARBA" id="ARBA00022989"/>
    </source>
</evidence>
<feature type="transmembrane region" description="Helical" evidence="8">
    <location>
        <begin position="275"/>
        <end position="293"/>
    </location>
</feature>
<evidence type="ECO:0000256" key="5">
    <source>
        <dbReference type="ARBA" id="ARBA00022692"/>
    </source>
</evidence>
<keyword evidence="6 8" id="KW-1133">Transmembrane helix</keyword>
<name>A0A9D2FGZ8_9FIRM</name>
<dbReference type="Pfam" id="PF01032">
    <property type="entry name" value="FecCD"/>
    <property type="match status" value="1"/>
</dbReference>
<evidence type="ECO:0000313" key="10">
    <source>
        <dbReference type="Proteomes" id="UP000824065"/>
    </source>
</evidence>
<dbReference type="PANTHER" id="PTHR30472">
    <property type="entry name" value="FERRIC ENTEROBACTIN TRANSPORT SYSTEM PERMEASE PROTEIN"/>
    <property type="match status" value="1"/>
</dbReference>
<dbReference type="InterPro" id="IPR000522">
    <property type="entry name" value="ABC_transptr_permease_BtuC"/>
</dbReference>
<evidence type="ECO:0000256" key="8">
    <source>
        <dbReference type="SAM" id="Phobius"/>
    </source>
</evidence>
<keyword evidence="7 8" id="KW-0472">Membrane</keyword>
<sequence>MRRSMVSPTARTKIFCAAGAVLLAALAAASLFAGKYPLTLAGLLAGDEMQLRVFWTLRVSRTAVGAAGGFALGVAGFVYQTVFRNPLASPDVIGVSSGASAGAAAGILFCSGAAAVTAASFAGALAAVGLSLALSALDRSGRHSTIVLAGIAVHSLAQTALMCLKLTADPERELASIEYWIMGSLNGITGYGIGGNLALCALCVGVLFLLHRQIILLSAEEGEARMLGVEVGRLRLAVLLAATLAVACVVSLSGLISFVGLLAPHGARLLTRRSGPGTMLLGGLLGGILLTGADLLARSVAAAELPVSIFTSLLGAPFLIFLIVKGRRDP</sequence>
<dbReference type="GO" id="GO:0022857">
    <property type="term" value="F:transmembrane transporter activity"/>
    <property type="evidence" value="ECO:0007669"/>
    <property type="project" value="InterPro"/>
</dbReference>
<keyword evidence="5 8" id="KW-0812">Transmembrane</keyword>
<feature type="transmembrane region" description="Helical" evidence="8">
    <location>
        <begin position="57"/>
        <end position="79"/>
    </location>
</feature>
<dbReference type="PANTHER" id="PTHR30472:SF25">
    <property type="entry name" value="ABC TRANSPORTER PERMEASE PROTEIN MJ0876-RELATED"/>
    <property type="match status" value="1"/>
</dbReference>
<comment type="similarity">
    <text evidence="2">Belongs to the binding-protein-dependent transport system permease family. FecCD subfamily.</text>
</comment>
<comment type="caution">
    <text evidence="9">The sequence shown here is derived from an EMBL/GenBank/DDBJ whole genome shotgun (WGS) entry which is preliminary data.</text>
</comment>
<feature type="transmembrane region" description="Helical" evidence="8">
    <location>
        <begin position="188"/>
        <end position="210"/>
    </location>
</feature>
<feature type="transmembrane region" description="Helical" evidence="8">
    <location>
        <begin position="91"/>
        <end position="109"/>
    </location>
</feature>
<dbReference type="Proteomes" id="UP000824065">
    <property type="component" value="Unassembled WGS sequence"/>
</dbReference>
<evidence type="ECO:0000313" key="9">
    <source>
        <dbReference type="EMBL" id="HIZ58865.1"/>
    </source>
</evidence>
<evidence type="ECO:0000256" key="1">
    <source>
        <dbReference type="ARBA" id="ARBA00004651"/>
    </source>
</evidence>
<reference evidence="9" key="1">
    <citation type="journal article" date="2021" name="PeerJ">
        <title>Extensive microbial diversity within the chicken gut microbiome revealed by metagenomics and culture.</title>
        <authorList>
            <person name="Gilroy R."/>
            <person name="Ravi A."/>
            <person name="Getino M."/>
            <person name="Pursley I."/>
            <person name="Horton D.L."/>
            <person name="Alikhan N.F."/>
            <person name="Baker D."/>
            <person name="Gharbi K."/>
            <person name="Hall N."/>
            <person name="Watson M."/>
            <person name="Adriaenssens E.M."/>
            <person name="Foster-Nyarko E."/>
            <person name="Jarju S."/>
            <person name="Secka A."/>
            <person name="Antonio M."/>
            <person name="Oren A."/>
            <person name="Chaudhuri R.R."/>
            <person name="La Ragione R."/>
            <person name="Hildebrand F."/>
            <person name="Pallen M.J."/>
        </authorList>
    </citation>
    <scope>NUCLEOTIDE SEQUENCE</scope>
    <source>
        <strain evidence="9">ChiBcec16-3735</strain>
    </source>
</reference>
<dbReference type="Gene3D" id="1.10.3470.10">
    <property type="entry name" value="ABC transporter involved in vitamin B12 uptake, BtuC"/>
    <property type="match status" value="1"/>
</dbReference>
<dbReference type="EMBL" id="DXBJ01000075">
    <property type="protein sequence ID" value="HIZ58865.1"/>
    <property type="molecule type" value="Genomic_DNA"/>
</dbReference>
<feature type="transmembrane region" description="Helical" evidence="8">
    <location>
        <begin position="115"/>
        <end position="134"/>
    </location>
</feature>
<comment type="subcellular location">
    <subcellularLocation>
        <location evidence="1">Cell membrane</location>
        <topology evidence="1">Multi-pass membrane protein</topology>
    </subcellularLocation>
</comment>
<organism evidence="9 10">
    <name type="scientific">Candidatus Faecalibacterium gallistercoris</name>
    <dbReference type="NCBI Taxonomy" id="2838579"/>
    <lineage>
        <taxon>Bacteria</taxon>
        <taxon>Bacillati</taxon>
        <taxon>Bacillota</taxon>
        <taxon>Clostridia</taxon>
        <taxon>Eubacteriales</taxon>
        <taxon>Oscillospiraceae</taxon>
        <taxon>Faecalibacterium</taxon>
    </lineage>
</organism>
<keyword evidence="3" id="KW-0813">Transport</keyword>
<dbReference type="SUPFAM" id="SSF81345">
    <property type="entry name" value="ABC transporter involved in vitamin B12 uptake, BtuC"/>
    <property type="match status" value="1"/>
</dbReference>
<keyword evidence="4" id="KW-1003">Cell membrane</keyword>
<evidence type="ECO:0000256" key="7">
    <source>
        <dbReference type="ARBA" id="ARBA00023136"/>
    </source>
</evidence>
<accession>A0A9D2FGZ8</accession>
<feature type="transmembrane region" description="Helical" evidence="8">
    <location>
        <begin position="146"/>
        <end position="168"/>
    </location>
</feature>
<feature type="transmembrane region" description="Helical" evidence="8">
    <location>
        <begin position="236"/>
        <end position="263"/>
    </location>
</feature>
<gene>
    <name evidence="9" type="ORF">H9725_09925</name>
</gene>
<dbReference type="GO" id="GO:0005886">
    <property type="term" value="C:plasma membrane"/>
    <property type="evidence" value="ECO:0007669"/>
    <property type="project" value="UniProtKB-SubCell"/>
</dbReference>
<evidence type="ECO:0000256" key="4">
    <source>
        <dbReference type="ARBA" id="ARBA00022475"/>
    </source>
</evidence>